<evidence type="ECO:0000313" key="6">
    <source>
        <dbReference type="Proteomes" id="UP000218934"/>
    </source>
</evidence>
<keyword evidence="1" id="KW-0805">Transcription regulation</keyword>
<dbReference type="EMBL" id="NWUF01000012">
    <property type="protein sequence ID" value="PCE41731.1"/>
    <property type="molecule type" value="Genomic_DNA"/>
</dbReference>
<evidence type="ECO:0000259" key="4">
    <source>
        <dbReference type="PROSITE" id="PS50043"/>
    </source>
</evidence>
<gene>
    <name evidence="5" type="ORF">COO09_13275</name>
</gene>
<dbReference type="InterPro" id="IPR000792">
    <property type="entry name" value="Tscrpt_reg_LuxR_C"/>
</dbReference>
<dbReference type="Proteomes" id="UP000218934">
    <property type="component" value="Unassembled WGS sequence"/>
</dbReference>
<keyword evidence="6" id="KW-1185">Reference proteome</keyword>
<proteinExistence type="predicted"/>
<keyword evidence="2" id="KW-0238">DNA-binding</keyword>
<evidence type="ECO:0000313" key="5">
    <source>
        <dbReference type="EMBL" id="PCE41731.1"/>
    </source>
</evidence>
<dbReference type="SUPFAM" id="SSF46894">
    <property type="entry name" value="C-terminal effector domain of the bipartite response regulators"/>
    <property type="match status" value="1"/>
</dbReference>
<dbReference type="SMART" id="SM00421">
    <property type="entry name" value="HTH_LUXR"/>
    <property type="match status" value="1"/>
</dbReference>
<accession>A0A2A4FWH3</accession>
<dbReference type="GO" id="GO:0006355">
    <property type="term" value="P:regulation of DNA-templated transcription"/>
    <property type="evidence" value="ECO:0007669"/>
    <property type="project" value="InterPro"/>
</dbReference>
<dbReference type="KEGG" id="rdi:CMV14_18935"/>
<keyword evidence="3" id="KW-0804">Transcription</keyword>
<dbReference type="Pfam" id="PF00196">
    <property type="entry name" value="GerE"/>
    <property type="match status" value="1"/>
</dbReference>
<dbReference type="PROSITE" id="PS50043">
    <property type="entry name" value="HTH_LUXR_2"/>
    <property type="match status" value="1"/>
</dbReference>
<dbReference type="Gene3D" id="1.10.10.10">
    <property type="entry name" value="Winged helix-like DNA-binding domain superfamily/Winged helix DNA-binding domain"/>
    <property type="match status" value="1"/>
</dbReference>
<comment type="caution">
    <text evidence="5">The sequence shown here is derived from an EMBL/GenBank/DDBJ whole genome shotgun (WGS) entry which is preliminary data.</text>
</comment>
<dbReference type="RefSeq" id="WP_066961167.1">
    <property type="nucleotide sequence ID" value="NZ_CP023449.1"/>
</dbReference>
<dbReference type="GO" id="GO:0003677">
    <property type="term" value="F:DNA binding"/>
    <property type="evidence" value="ECO:0007669"/>
    <property type="project" value="UniProtKB-KW"/>
</dbReference>
<dbReference type="InterPro" id="IPR036388">
    <property type="entry name" value="WH-like_DNA-bd_sf"/>
</dbReference>
<dbReference type="AlphaFoldDB" id="A0A2A4FWH3"/>
<evidence type="ECO:0000256" key="3">
    <source>
        <dbReference type="ARBA" id="ARBA00023163"/>
    </source>
</evidence>
<dbReference type="InterPro" id="IPR016032">
    <property type="entry name" value="Sig_transdc_resp-reg_C-effctor"/>
</dbReference>
<dbReference type="PRINTS" id="PR00038">
    <property type="entry name" value="HTHLUXR"/>
</dbReference>
<protein>
    <submittedName>
        <fullName evidence="5">LuxR family transcriptional regulator</fullName>
    </submittedName>
</protein>
<organism evidence="5 6">
    <name type="scientific">Rhizorhabdus dicambivorans</name>
    <dbReference type="NCBI Taxonomy" id="1850238"/>
    <lineage>
        <taxon>Bacteria</taxon>
        <taxon>Pseudomonadati</taxon>
        <taxon>Pseudomonadota</taxon>
        <taxon>Alphaproteobacteria</taxon>
        <taxon>Sphingomonadales</taxon>
        <taxon>Sphingomonadaceae</taxon>
        <taxon>Rhizorhabdus</taxon>
    </lineage>
</organism>
<reference evidence="5 6" key="1">
    <citation type="submission" date="2017-09" db="EMBL/GenBank/DDBJ databases">
        <title>The Catabolism of 3,6-Dichlorosalicylic acid is Initiated by the Cytochrome P450 Monooxygenase DsmABC in Rhizorhabdus dicambivorans Ndbn-20.</title>
        <authorList>
            <person name="Na L."/>
        </authorList>
    </citation>
    <scope>NUCLEOTIDE SEQUENCE [LARGE SCALE GENOMIC DNA]</scope>
    <source>
        <strain evidence="5 6">Ndbn-20m</strain>
    </source>
</reference>
<dbReference type="CDD" id="cd06170">
    <property type="entry name" value="LuxR_C_like"/>
    <property type="match status" value="1"/>
</dbReference>
<feature type="domain" description="HTH luxR-type" evidence="4">
    <location>
        <begin position="185"/>
        <end position="250"/>
    </location>
</feature>
<dbReference type="PANTHER" id="PTHR44688:SF16">
    <property type="entry name" value="DNA-BINDING TRANSCRIPTIONAL ACTIVATOR DEVR_DOSR"/>
    <property type="match status" value="1"/>
</dbReference>
<name>A0A2A4FWH3_9SPHN</name>
<evidence type="ECO:0000256" key="2">
    <source>
        <dbReference type="ARBA" id="ARBA00023125"/>
    </source>
</evidence>
<sequence>MHDINLDAIRIGSPADVRPAALRVQEMVRDLVDLRVAMAHNIAVRQQMLDADGHVLATSVFGWTGHELDRWWRNPRHALHSPLALACRYESEPFWINADGIRTQIPNPLLDSVDLTDFQRRGLTPSAIVVPVHLPFGQIGAASFQPRSMERTDLSREYEAYGDVLGVIARTFIAGYVRTMGPPKSLPVDATLSEREVECLRLAAIGKTDHEIGAMLSRSRATVRFHIQNAAIKLDTVNRSQTIFKAARLGYIGTNFTEN</sequence>
<dbReference type="PANTHER" id="PTHR44688">
    <property type="entry name" value="DNA-BINDING TRANSCRIPTIONAL ACTIVATOR DEVR_DOSR"/>
    <property type="match status" value="1"/>
</dbReference>
<dbReference type="OrthoDB" id="3679796at2"/>
<evidence type="ECO:0000256" key="1">
    <source>
        <dbReference type="ARBA" id="ARBA00023015"/>
    </source>
</evidence>